<dbReference type="InterPro" id="IPR024727">
    <property type="entry name" value="NAD_Glu_DH_N_ACT1"/>
</dbReference>
<organism evidence="7 8">
    <name type="scientific">Streptomyces prunicolor</name>
    <dbReference type="NCBI Taxonomy" id="67348"/>
    <lineage>
        <taxon>Bacteria</taxon>
        <taxon>Bacillati</taxon>
        <taxon>Actinomycetota</taxon>
        <taxon>Actinomycetes</taxon>
        <taxon>Kitasatosporales</taxon>
        <taxon>Streptomycetaceae</taxon>
        <taxon>Streptomyces</taxon>
    </lineage>
</organism>
<evidence type="ECO:0000259" key="3">
    <source>
        <dbReference type="Pfam" id="PF21074"/>
    </source>
</evidence>
<dbReference type="InterPro" id="IPR007780">
    <property type="entry name" value="NAD_Glu_DH_bac"/>
</dbReference>
<feature type="region of interest" description="Disordered" evidence="1">
    <location>
        <begin position="18"/>
        <end position="39"/>
    </location>
</feature>
<dbReference type="Pfam" id="PF21079">
    <property type="entry name" value="GDH_HM2"/>
    <property type="match status" value="1"/>
</dbReference>
<proteinExistence type="predicted"/>
<evidence type="ECO:0000313" key="7">
    <source>
        <dbReference type="EMBL" id="MDV7220122.1"/>
    </source>
</evidence>
<dbReference type="InterPro" id="IPR036291">
    <property type="entry name" value="NAD(P)-bd_dom_sf"/>
</dbReference>
<name>A0ABU4FHQ6_9ACTN</name>
<feature type="domain" description="NAD-glutamate dehydrogenase ACT2" evidence="5">
    <location>
        <begin position="428"/>
        <end position="520"/>
    </location>
</feature>
<dbReference type="EMBL" id="JAWMAJ010000117">
    <property type="protein sequence ID" value="MDV7220122.1"/>
    <property type="molecule type" value="Genomic_DNA"/>
</dbReference>
<dbReference type="InterPro" id="IPR049064">
    <property type="entry name" value="NAD_Glu_DH_ACT3"/>
</dbReference>
<dbReference type="InterPro" id="IPR048381">
    <property type="entry name" value="GDH_C"/>
</dbReference>
<evidence type="ECO:0000259" key="5">
    <source>
        <dbReference type="Pfam" id="PF21076"/>
    </source>
</evidence>
<sequence length="1643" mass="182857">MQTKLDEAKAELLERAARVAENSPVGGHLPTGSTDGGTPDRETVLAFLQRYYLHTAPEDLAGRDPVDVFGAAFSHYRLAETRPQGTANVRVHTPSVEENGWTCSHTVVEVVTDDMPFLVDSVTNELTRQGRGIHVVIHPQVVVRRDLTGKLIEVLTTPPAGELPHDAYTESWIHVQIDRETDRADLKQITADLLRVLSDVREAVEDWEKMRDSALRMADELPTEPTASDLPSSEVEEARQLLRWLAADHFTFLGYREYQLREDDSLVAVPGTGLGILRSDPQHGAEDSHPVSPSFERLPADARAKAREHKLLVLTKANSRSTVHRPSYLDYVGVKKFDENGEVVGERRFLGLFSSAAYTESVRRVPVIRRTVDEVLEGAGFSPNSHDGRDLLQILETYPRDELFQTPVDELRSIVTSVLYLQERRRLRLYLRQDEYGRYYSALVYLPRDRYTTGVRLRIIDILKEELDGISVDFTAWNTESILSRLHFVVRVPQGTELPELSDADKDRIEARLVEAARSWADGFGEALNAECGEERAAELLRSYGNAFPEGYKADHSPRAAVADLVHLEQLTEEQAFALSLYEPVGAAPDERRFKIYRKGASVSLSAVLPVLSRLGVEVVDERPYELRCSNRTTAWIYDFGLRMPKSQNGSGDHLGEDGRERFQEAFAATWTGQAENDGFNALVLSAGLNWRQAMVLRAYAKYLRQAGSTFSQDYMEDTLRNNVHTTRLLVSLFEARMSPDRQRAGREIVDALLEEVDAALDQVASLDEDRILRSFLTVIKATLRTNFFQEALGGHAHAYVSMKFDPQAIPDLPAPRPAYEIWVYSPRVEGVHLRFGKVARGGLRWSDRREDFRTEILGLVKAQMVKNTVIVPVGAKGGFVAKQLPDPSVDRDAWLAEGIASYKMFISALLDITDNLVAGEVVPPADVVRHDEDDTYLVVAADKGTATFSDIANGVAESYNFWLGDAFASGGSAGYDHKKMGITARGAWESVKRHFRELGVDTQSEDFTVVGVGDMSGDVFGNGMLLSEHIRLVAAFDHRHIFLDPNPDAAVSYAERRRMFELPRSSWADYDTGLLSAGGGVFPRTAKAIPVNAHVREALGIEDKVAKMTPADLMKAILKSRVDLLWNGGIGTYVKASTESHADVGDKANDAIRVDGADLRVKVVGEGGNLGLTQLGRIEFAQQGGKINTDAIDNSAGVDTSDHEVNIKILLNGLVTDGDMTVKQRNKILAEMTDEVGALVLRNNYAQNTAIANALAQSKDMLHAQQRFLRTLVREGHLDRALEFLPTDRQIRERLAQGQGLTSPETAVLLAYTKITVADELLHTTLPDDPYLRTLLHAYFPTALREKFAEQIDTHALHREIVTTVLVNDTVNTGGTSFLHRLREETGASLEEIVRAQTAARAIFDAAEVWDGVEALDNTVEAPVQTRIRLHSRRLCERGTRWLLNNRPQPLQLAETVEFFGERVEQVWSQLPKLLRGADLDWYQQIYDELTGAGVPAELATRVAGFSSAFPALDIVSVADRTGKDPMDVAEVYYDLADRLHITQLMDRIIELPRADRWQSMARASIREDLYAAHAALTADILAAGNGTSTPEQRFVTWQEKNAAILGRARTTLDEIQGSETFDLANLSVAMRTMRTLLRTHS</sequence>
<dbReference type="Pfam" id="PF21077">
    <property type="entry name" value="GDH_ACT3"/>
    <property type="match status" value="1"/>
</dbReference>
<evidence type="ECO:0000256" key="1">
    <source>
        <dbReference type="SAM" id="MobiDB-lite"/>
    </source>
</evidence>
<dbReference type="InterPro" id="IPR049059">
    <property type="entry name" value="NAD_Glu_DH_HM1"/>
</dbReference>
<feature type="domain" description="NAD-glutamate dehydrogenase catalytic" evidence="2">
    <location>
        <begin position="757"/>
        <end position="1254"/>
    </location>
</feature>
<feature type="domain" description="NAD-specific glutamate dehydrogenase C-terminal" evidence="3">
    <location>
        <begin position="1299"/>
        <end position="1636"/>
    </location>
</feature>
<feature type="domain" description="NAD-glutamate dehydrogenase ACT3" evidence="6">
    <location>
        <begin position="577"/>
        <end position="648"/>
    </location>
</feature>
<dbReference type="Pfam" id="PF21078">
    <property type="entry name" value="GDH_HM3"/>
    <property type="match status" value="1"/>
</dbReference>
<dbReference type="PANTHER" id="PTHR43403">
    <property type="entry name" value="NAD-SPECIFIC GLUTAMATE DEHYDROGENASE"/>
    <property type="match status" value="1"/>
</dbReference>
<dbReference type="InterPro" id="IPR046346">
    <property type="entry name" value="Aminoacid_DH-like_N_sf"/>
</dbReference>
<evidence type="ECO:0000259" key="2">
    <source>
        <dbReference type="Pfam" id="PF05088"/>
    </source>
</evidence>
<evidence type="ECO:0000259" key="4">
    <source>
        <dbReference type="Pfam" id="PF21075"/>
    </source>
</evidence>
<dbReference type="InterPro" id="IPR049062">
    <property type="entry name" value="NAD_Glu_DH_ACT2"/>
</dbReference>
<dbReference type="Pfam" id="PF05088">
    <property type="entry name" value="Bac_GDH_CD"/>
    <property type="match status" value="1"/>
</dbReference>
<dbReference type="RefSeq" id="WP_317773797.1">
    <property type="nucleotide sequence ID" value="NZ_JAWMAJ010000117.1"/>
</dbReference>
<dbReference type="Proteomes" id="UP001187346">
    <property type="component" value="Unassembled WGS sequence"/>
</dbReference>
<dbReference type="PIRSF" id="PIRSF036761">
    <property type="entry name" value="GDH_Mll4104"/>
    <property type="match status" value="1"/>
</dbReference>
<evidence type="ECO:0000313" key="8">
    <source>
        <dbReference type="Proteomes" id="UP001187346"/>
    </source>
</evidence>
<keyword evidence="8" id="KW-1185">Reference proteome</keyword>
<dbReference type="Gene3D" id="3.40.50.720">
    <property type="entry name" value="NAD(P)-binding Rossmann-like Domain"/>
    <property type="match status" value="1"/>
</dbReference>
<dbReference type="InterPro" id="IPR049056">
    <property type="entry name" value="NAD_Glu_DH_HM3"/>
</dbReference>
<protein>
    <submittedName>
        <fullName evidence="7">NAD-glutamate dehydrogenase</fullName>
        <ecNumber evidence="7">1.4.1.2</ecNumber>
    </submittedName>
</protein>
<dbReference type="Pfam" id="PF21076">
    <property type="entry name" value="GDH_ACT2"/>
    <property type="match status" value="1"/>
</dbReference>
<dbReference type="PANTHER" id="PTHR43403:SF1">
    <property type="entry name" value="NAD-SPECIFIC GLUTAMATE DEHYDROGENASE"/>
    <property type="match status" value="1"/>
</dbReference>
<dbReference type="InterPro" id="IPR049058">
    <property type="entry name" value="NAD_Glu_DH_HM2"/>
</dbReference>
<evidence type="ECO:0000259" key="6">
    <source>
        <dbReference type="Pfam" id="PF21077"/>
    </source>
</evidence>
<keyword evidence="7" id="KW-0560">Oxidoreductase</keyword>
<comment type="caution">
    <text evidence="7">The sequence shown here is derived from an EMBL/GenBank/DDBJ whole genome shotgun (WGS) entry which is preliminary data.</text>
</comment>
<dbReference type="InterPro" id="IPR028971">
    <property type="entry name" value="NAD-GDH_cat"/>
</dbReference>
<dbReference type="EC" id="1.4.1.2" evidence="7"/>
<dbReference type="Pfam" id="PF21074">
    <property type="entry name" value="GDH_C"/>
    <property type="match status" value="1"/>
</dbReference>
<dbReference type="SUPFAM" id="SSF51735">
    <property type="entry name" value="NAD(P)-binding Rossmann-fold domains"/>
    <property type="match status" value="1"/>
</dbReference>
<accession>A0ABU4FHQ6</accession>
<dbReference type="Pfam" id="PF21073">
    <property type="entry name" value="GDH_HM1"/>
    <property type="match status" value="1"/>
</dbReference>
<feature type="domain" description="NAD-glutamate dehydrogenase N-terminal ACT1" evidence="4">
    <location>
        <begin position="47"/>
        <end position="193"/>
    </location>
</feature>
<dbReference type="SUPFAM" id="SSF53223">
    <property type="entry name" value="Aminoacid dehydrogenase-like, N-terminal domain"/>
    <property type="match status" value="1"/>
</dbReference>
<dbReference type="Pfam" id="PF21075">
    <property type="entry name" value="GDH_ACT1"/>
    <property type="match status" value="1"/>
</dbReference>
<dbReference type="GO" id="GO:0004352">
    <property type="term" value="F:glutamate dehydrogenase (NAD+) activity"/>
    <property type="evidence" value="ECO:0007669"/>
    <property type="project" value="UniProtKB-EC"/>
</dbReference>
<reference evidence="7 8" key="1">
    <citation type="submission" date="2023-10" db="EMBL/GenBank/DDBJ databases">
        <title>Characterization of rhizosphere-enriched actinobacteria from wheat plants lab-grown on chernevaya soil.</title>
        <authorList>
            <person name="Tikhonova E.N."/>
            <person name="Konopkin A."/>
            <person name="Kravchenko I.K."/>
        </authorList>
    </citation>
    <scope>NUCLEOTIDE SEQUENCE [LARGE SCALE GENOMIC DNA]</scope>
    <source>
        <strain evidence="7 8">RR29</strain>
    </source>
</reference>
<gene>
    <name evidence="7" type="ORF">R5A26_29690</name>
</gene>